<name>A0A918JPA7_9ALTE</name>
<reference evidence="2" key="1">
    <citation type="journal article" date="2014" name="Int. J. Syst. Evol. Microbiol.">
        <title>Complete genome sequence of Corynebacterium casei LMG S-19264T (=DSM 44701T), isolated from a smear-ripened cheese.</title>
        <authorList>
            <consortium name="US DOE Joint Genome Institute (JGI-PGF)"/>
            <person name="Walter F."/>
            <person name="Albersmeier A."/>
            <person name="Kalinowski J."/>
            <person name="Ruckert C."/>
        </authorList>
    </citation>
    <scope>NUCLEOTIDE SEQUENCE</scope>
    <source>
        <strain evidence="2">KCTC 22164</strain>
    </source>
</reference>
<keyword evidence="3" id="KW-1185">Reference proteome</keyword>
<proteinExistence type="predicted"/>
<dbReference type="InterPro" id="IPR021307">
    <property type="entry name" value="DUF2884"/>
</dbReference>
<feature type="signal peptide" evidence="1">
    <location>
        <begin position="1"/>
        <end position="21"/>
    </location>
</feature>
<organism evidence="2 3">
    <name type="scientific">Alteromonas halophila</name>
    <dbReference type="NCBI Taxonomy" id="516698"/>
    <lineage>
        <taxon>Bacteria</taxon>
        <taxon>Pseudomonadati</taxon>
        <taxon>Pseudomonadota</taxon>
        <taxon>Gammaproteobacteria</taxon>
        <taxon>Alteromonadales</taxon>
        <taxon>Alteromonadaceae</taxon>
        <taxon>Alteromonas/Salinimonas group</taxon>
        <taxon>Alteromonas</taxon>
    </lineage>
</organism>
<feature type="chain" id="PRO_5037988278" description="DUF2884 family protein" evidence="1">
    <location>
        <begin position="22"/>
        <end position="266"/>
    </location>
</feature>
<dbReference type="Pfam" id="PF11101">
    <property type="entry name" value="DUF2884"/>
    <property type="match status" value="1"/>
</dbReference>
<protein>
    <recommendedName>
        <fullName evidence="4">DUF2884 family protein</fullName>
    </recommendedName>
</protein>
<evidence type="ECO:0008006" key="4">
    <source>
        <dbReference type="Google" id="ProtNLM"/>
    </source>
</evidence>
<accession>A0A918JPA7</accession>
<dbReference type="Proteomes" id="UP000631300">
    <property type="component" value="Unassembled WGS sequence"/>
</dbReference>
<reference evidence="2" key="2">
    <citation type="submission" date="2020-09" db="EMBL/GenBank/DDBJ databases">
        <authorList>
            <person name="Sun Q."/>
            <person name="Kim S."/>
        </authorList>
    </citation>
    <scope>NUCLEOTIDE SEQUENCE</scope>
    <source>
        <strain evidence="2">KCTC 22164</strain>
    </source>
</reference>
<dbReference type="EMBL" id="BMXP01000008">
    <property type="protein sequence ID" value="GGW91857.1"/>
    <property type="molecule type" value="Genomic_DNA"/>
</dbReference>
<sequence length="266" mass="29525">MNRIITLSALVSLGLSTPALAHDDNCNVELDGNILYERGVLTVDMDNGSTMTITPDHNLTVNGEAIGLDSQQQRWVSDYYTHIDTAIPMSVSIAADGLALATTAVDEVFGELFGADNDVVTEFNTMFADMSAELDDTFYDENGAIRINSREMRQKEWMEGGWENEFEDRVEEAIAQSMGKILVALGTQLMWEGGDMEAFEAKMDRFGESIETRVERQALKLEKKADQLCQVLADADEAETQMQRHIPGLDGLNLMDVSYHGHADKM</sequence>
<evidence type="ECO:0000256" key="1">
    <source>
        <dbReference type="SAM" id="SignalP"/>
    </source>
</evidence>
<dbReference type="RefSeq" id="WP_189407440.1">
    <property type="nucleotide sequence ID" value="NZ_BMXP01000008.1"/>
</dbReference>
<comment type="caution">
    <text evidence="2">The sequence shown here is derived from an EMBL/GenBank/DDBJ whole genome shotgun (WGS) entry which is preliminary data.</text>
</comment>
<dbReference type="AlphaFoldDB" id="A0A918JPA7"/>
<gene>
    <name evidence="2" type="ORF">GCM10007391_27630</name>
</gene>
<evidence type="ECO:0000313" key="3">
    <source>
        <dbReference type="Proteomes" id="UP000631300"/>
    </source>
</evidence>
<keyword evidence="1" id="KW-0732">Signal</keyword>
<evidence type="ECO:0000313" key="2">
    <source>
        <dbReference type="EMBL" id="GGW91857.1"/>
    </source>
</evidence>